<keyword evidence="5" id="KW-0752">Steroid biosynthesis</keyword>
<comment type="similarity">
    <text evidence="9">Belongs to the short-chain dehydrogenases/reductases (SDR) family. 17-beta-HSD 3 subfamily.</text>
</comment>
<dbReference type="AlphaFoldDB" id="A0A8R1UFG1"/>
<evidence type="ECO:0000256" key="3">
    <source>
        <dbReference type="ARBA" id="ARBA00022832"/>
    </source>
</evidence>
<dbReference type="CDD" id="cd05356">
    <property type="entry name" value="17beta-HSD1_like_SDR_c"/>
    <property type="match status" value="1"/>
</dbReference>
<keyword evidence="10" id="KW-0472">Membrane</keyword>
<keyword evidence="10" id="KW-1133">Transmembrane helix</keyword>
<evidence type="ECO:0000313" key="12">
    <source>
        <dbReference type="Proteomes" id="UP000005239"/>
    </source>
</evidence>
<evidence type="ECO:0000313" key="11">
    <source>
        <dbReference type="EnsemblMetazoa" id="PPA21426.1"/>
    </source>
</evidence>
<dbReference type="Pfam" id="PF00106">
    <property type="entry name" value="adh_short"/>
    <property type="match status" value="1"/>
</dbReference>
<dbReference type="SUPFAM" id="SSF51735">
    <property type="entry name" value="NAD(P)-binding Rossmann-fold domains"/>
    <property type="match status" value="1"/>
</dbReference>
<evidence type="ECO:0000256" key="1">
    <source>
        <dbReference type="ARBA" id="ARBA00005194"/>
    </source>
</evidence>
<evidence type="ECO:0000256" key="7">
    <source>
        <dbReference type="ARBA" id="ARBA00023098"/>
    </source>
</evidence>
<dbReference type="InterPro" id="IPR002347">
    <property type="entry name" value="SDR_fam"/>
</dbReference>
<evidence type="ECO:0000256" key="10">
    <source>
        <dbReference type="SAM" id="Phobius"/>
    </source>
</evidence>
<dbReference type="PRINTS" id="PR00081">
    <property type="entry name" value="GDHRDH"/>
</dbReference>
<keyword evidence="2" id="KW-0444">Lipid biosynthesis</keyword>
<reference evidence="12" key="1">
    <citation type="journal article" date="2008" name="Nat. Genet.">
        <title>The Pristionchus pacificus genome provides a unique perspective on nematode lifestyle and parasitism.</title>
        <authorList>
            <person name="Dieterich C."/>
            <person name="Clifton S.W."/>
            <person name="Schuster L.N."/>
            <person name="Chinwalla A."/>
            <person name="Delehaunty K."/>
            <person name="Dinkelacker I."/>
            <person name="Fulton L."/>
            <person name="Fulton R."/>
            <person name="Godfrey J."/>
            <person name="Minx P."/>
            <person name="Mitreva M."/>
            <person name="Roeseler W."/>
            <person name="Tian H."/>
            <person name="Witte H."/>
            <person name="Yang S.P."/>
            <person name="Wilson R.K."/>
            <person name="Sommer R.J."/>
        </authorList>
    </citation>
    <scope>NUCLEOTIDE SEQUENCE [LARGE SCALE GENOMIC DNA]</scope>
    <source>
        <strain evidence="12">PS312</strain>
    </source>
</reference>
<dbReference type="GO" id="GO:0005783">
    <property type="term" value="C:endoplasmic reticulum"/>
    <property type="evidence" value="ECO:0000318"/>
    <property type="project" value="GO_Central"/>
</dbReference>
<evidence type="ECO:0008006" key="13">
    <source>
        <dbReference type="Google" id="ProtNLM"/>
    </source>
</evidence>
<keyword evidence="3" id="KW-0276">Fatty acid metabolism</keyword>
<dbReference type="PRINTS" id="PR00080">
    <property type="entry name" value="SDRFAMILY"/>
</dbReference>
<gene>
    <name evidence="11" type="primary">WBGene00110980</name>
</gene>
<keyword evidence="12" id="KW-1185">Reference proteome</keyword>
<evidence type="ECO:0000256" key="9">
    <source>
        <dbReference type="ARBA" id="ARBA00038261"/>
    </source>
</evidence>
<keyword evidence="8" id="KW-0275">Fatty acid biosynthesis</keyword>
<keyword evidence="10" id="KW-0812">Transmembrane</keyword>
<dbReference type="PANTHER" id="PTHR43086">
    <property type="entry name" value="VERY-LONG-CHAIN 3-OXOOACYL-COA REDUCTASE"/>
    <property type="match status" value="1"/>
</dbReference>
<evidence type="ECO:0000256" key="6">
    <source>
        <dbReference type="ARBA" id="ARBA00023002"/>
    </source>
</evidence>
<evidence type="ECO:0000256" key="5">
    <source>
        <dbReference type="ARBA" id="ARBA00022955"/>
    </source>
</evidence>
<keyword evidence="6" id="KW-0560">Oxidoreductase</keyword>
<reference evidence="11" key="2">
    <citation type="submission" date="2022-06" db="UniProtKB">
        <authorList>
            <consortium name="EnsemblMetazoa"/>
        </authorList>
    </citation>
    <scope>IDENTIFICATION</scope>
    <source>
        <strain evidence="11">PS312</strain>
    </source>
</reference>
<organism evidence="11 12">
    <name type="scientific">Pristionchus pacificus</name>
    <name type="common">Parasitic nematode worm</name>
    <dbReference type="NCBI Taxonomy" id="54126"/>
    <lineage>
        <taxon>Eukaryota</taxon>
        <taxon>Metazoa</taxon>
        <taxon>Ecdysozoa</taxon>
        <taxon>Nematoda</taxon>
        <taxon>Chromadorea</taxon>
        <taxon>Rhabditida</taxon>
        <taxon>Rhabditina</taxon>
        <taxon>Diplogasteromorpha</taxon>
        <taxon>Diplogasteroidea</taxon>
        <taxon>Neodiplogasteridae</taxon>
        <taxon>Pristionchus</taxon>
    </lineage>
</organism>
<dbReference type="EnsemblMetazoa" id="PPA21426.1">
    <property type="protein sequence ID" value="PPA21426.1"/>
    <property type="gene ID" value="WBGene00110980"/>
</dbReference>
<dbReference type="GO" id="GO:0006694">
    <property type="term" value="P:steroid biosynthetic process"/>
    <property type="evidence" value="ECO:0007669"/>
    <property type="project" value="UniProtKB-KW"/>
</dbReference>
<dbReference type="Gene3D" id="3.40.50.720">
    <property type="entry name" value="NAD(P)-binding Rossmann-like Domain"/>
    <property type="match status" value="1"/>
</dbReference>
<dbReference type="PIRSF" id="PIRSF000126">
    <property type="entry name" value="11-beta-HSD1"/>
    <property type="match status" value="1"/>
</dbReference>
<accession>A0A8R1UFG1</accession>
<dbReference type="PROSITE" id="PS00061">
    <property type="entry name" value="ADH_SHORT"/>
    <property type="match status" value="1"/>
</dbReference>
<dbReference type="PANTHER" id="PTHR43086:SF2">
    <property type="entry name" value="HYDROXYSTEROID DEHYDROGENASE-LIKE PROTEIN 1"/>
    <property type="match status" value="1"/>
</dbReference>
<evidence type="ECO:0000256" key="4">
    <source>
        <dbReference type="ARBA" id="ARBA00022857"/>
    </source>
</evidence>
<comment type="pathway">
    <text evidence="1">Lipid metabolism; fatty acid biosynthesis.</text>
</comment>
<dbReference type="Proteomes" id="UP000005239">
    <property type="component" value="Unassembled WGS sequence"/>
</dbReference>
<evidence type="ECO:0000256" key="2">
    <source>
        <dbReference type="ARBA" id="ARBA00022516"/>
    </source>
</evidence>
<protein>
    <recommendedName>
        <fullName evidence="13">Dehydrogenase</fullName>
    </recommendedName>
</protein>
<evidence type="ECO:0000256" key="8">
    <source>
        <dbReference type="ARBA" id="ARBA00023160"/>
    </source>
</evidence>
<dbReference type="InterPro" id="IPR036291">
    <property type="entry name" value="NAD(P)-bd_dom_sf"/>
</dbReference>
<proteinExistence type="inferred from homology"/>
<dbReference type="GO" id="GO:0030497">
    <property type="term" value="P:fatty acid elongation"/>
    <property type="evidence" value="ECO:0000318"/>
    <property type="project" value="GO_Central"/>
</dbReference>
<dbReference type="FunFam" id="3.40.50.720:FF:000467">
    <property type="entry name" value="Steroid dehydrogenase 4"/>
    <property type="match status" value="1"/>
</dbReference>
<feature type="transmembrane region" description="Helical" evidence="10">
    <location>
        <begin position="6"/>
        <end position="28"/>
    </location>
</feature>
<dbReference type="GO" id="GO:0016491">
    <property type="term" value="F:oxidoreductase activity"/>
    <property type="evidence" value="ECO:0007669"/>
    <property type="project" value="UniProtKB-KW"/>
</dbReference>
<name>A0A8R1UFG1_PRIPA</name>
<sequence length="315" mass="34938">MEWSDAWSIILFILGYLFLALIALRLLASLYRIVAPYLLCPRRNLHARAGARWAVITGATDGIGKAYAFELAEQKFDIFLVSRTASKLVTTKTEILEKFPGVKVEMCAFDFTVPTFEDYQPLLNELASIDVGILVNNVGMAIDCPEKLYEVEGGGEALARISTCNTLPVIILSSAVLEQMVKRKAGVIINISSMAALNEMAYWNVYSAGKKFMLHLSNILRQEYSVHGITVQCVTPGGVSTKLKIVDGAEFFEPSATKFVKSALRTVGIVDNTTGYFAHQIMSEMVGLMPHCLSNRLFAIFNRKLRESIHAKRNQ</sequence>
<keyword evidence="7" id="KW-0443">Lipid metabolism</keyword>
<keyword evidence="4" id="KW-0521">NADP</keyword>
<dbReference type="InterPro" id="IPR020904">
    <property type="entry name" value="Sc_DH/Rdtase_CS"/>
</dbReference>